<dbReference type="Gene3D" id="1.10.287.130">
    <property type="match status" value="1"/>
</dbReference>
<evidence type="ECO:0000313" key="7">
    <source>
        <dbReference type="Proteomes" id="UP000253769"/>
    </source>
</evidence>
<dbReference type="AlphaFoldDB" id="A0A369WT89"/>
<dbReference type="Pfam" id="PF02518">
    <property type="entry name" value="HATPase_c"/>
    <property type="match status" value="1"/>
</dbReference>
<evidence type="ECO:0000256" key="1">
    <source>
        <dbReference type="ARBA" id="ARBA00000085"/>
    </source>
</evidence>
<dbReference type="EMBL" id="QQOH01000001">
    <property type="protein sequence ID" value="RDE24363.1"/>
    <property type="molecule type" value="Genomic_DNA"/>
</dbReference>
<organism evidence="6 7">
    <name type="scientific">Motiliproteus coralliicola</name>
    <dbReference type="NCBI Taxonomy" id="2283196"/>
    <lineage>
        <taxon>Bacteria</taxon>
        <taxon>Pseudomonadati</taxon>
        <taxon>Pseudomonadota</taxon>
        <taxon>Gammaproteobacteria</taxon>
        <taxon>Oceanospirillales</taxon>
        <taxon>Oceanospirillaceae</taxon>
        <taxon>Motiliproteus</taxon>
    </lineage>
</organism>
<dbReference type="InterPro" id="IPR036890">
    <property type="entry name" value="HATPase_C_sf"/>
</dbReference>
<evidence type="ECO:0000313" key="6">
    <source>
        <dbReference type="EMBL" id="RDE24363.1"/>
    </source>
</evidence>
<feature type="coiled-coil region" evidence="3">
    <location>
        <begin position="201"/>
        <end position="249"/>
    </location>
</feature>
<keyword evidence="4" id="KW-0472">Membrane</keyword>
<gene>
    <name evidence="6" type="ORF">DV711_01890</name>
</gene>
<evidence type="ECO:0000256" key="4">
    <source>
        <dbReference type="SAM" id="Phobius"/>
    </source>
</evidence>
<dbReference type="InterPro" id="IPR004358">
    <property type="entry name" value="Sig_transdc_His_kin-like_C"/>
</dbReference>
<keyword evidence="4" id="KW-0812">Transmembrane</keyword>
<reference evidence="6 7" key="1">
    <citation type="submission" date="2018-07" db="EMBL/GenBank/DDBJ databases">
        <title>Motiliproteus coralliicola sp. nov., a bacterium isolated from Coral.</title>
        <authorList>
            <person name="Wang G."/>
        </authorList>
    </citation>
    <scope>NUCLEOTIDE SEQUENCE [LARGE SCALE GENOMIC DNA]</scope>
    <source>
        <strain evidence="6 7">C34</strain>
    </source>
</reference>
<evidence type="ECO:0000256" key="3">
    <source>
        <dbReference type="SAM" id="Coils"/>
    </source>
</evidence>
<dbReference type="Gene3D" id="3.30.565.10">
    <property type="entry name" value="Histidine kinase-like ATPase, C-terminal domain"/>
    <property type="match status" value="1"/>
</dbReference>
<dbReference type="PANTHER" id="PTHR43065">
    <property type="entry name" value="SENSOR HISTIDINE KINASE"/>
    <property type="match status" value="1"/>
</dbReference>
<dbReference type="SUPFAM" id="SSF55874">
    <property type="entry name" value="ATPase domain of HSP90 chaperone/DNA topoisomerase II/histidine kinase"/>
    <property type="match status" value="1"/>
</dbReference>
<dbReference type="InterPro" id="IPR005467">
    <property type="entry name" value="His_kinase_dom"/>
</dbReference>
<comment type="catalytic activity">
    <reaction evidence="1">
        <text>ATP + protein L-histidine = ADP + protein N-phospho-L-histidine.</text>
        <dbReference type="EC" id="2.7.13.3"/>
    </reaction>
</comment>
<dbReference type="Proteomes" id="UP000253769">
    <property type="component" value="Unassembled WGS sequence"/>
</dbReference>
<sequence length="510" mass="57599">MDIITQLALKNRLLHFLLIGISLCFVSLAAFFSYSQREYYHEELHQDLAKIAQLTETSLGGALIARADWVSQDILEQLLEYDSFLEIAVLFYPDGSIQSSVLKEHLSHPELPPFKAASDEHLHHAHEAHFPIRIGDNEEIAGVLFLRANLSQIDAEMKRFYATQLLALLVVLTMTYAFGRKLQTVITTPYKQQQQMLEKQVAERTAQLVEEVHERKQAEEELQAEKQIHLELIDKLEQAQNQLLQSEKMASIGQLAAGVAHEINNPVGYISSNLNTVHDYIDGLLRLVNAYEREGKISKYLPALAEEVAAIKEEIDFSFLKEDSTALVDESKDGIERVKMIIQDLKDFSRSDSKEYQLYDLHHGIESTLNIVSNEIKYKALVVKEFGDLPQVFCCLPQINQVVLNLVINAAQAIEDRGTITLRTGVEGDKAWFEVEDTGKGIADVDRKWIFDPFFTTKPVGVGTGLGLSLSYGIVRDHEGEIEVHSELGVGTRFRVWLPLKKNAQDDRTA</sequence>
<dbReference type="GO" id="GO:0000155">
    <property type="term" value="F:phosphorelay sensor kinase activity"/>
    <property type="evidence" value="ECO:0007669"/>
    <property type="project" value="InterPro"/>
</dbReference>
<accession>A0A369WT89</accession>
<evidence type="ECO:0000259" key="5">
    <source>
        <dbReference type="PROSITE" id="PS50109"/>
    </source>
</evidence>
<comment type="caution">
    <text evidence="6">The sequence shown here is derived from an EMBL/GenBank/DDBJ whole genome shotgun (WGS) entry which is preliminary data.</text>
</comment>
<dbReference type="InterPro" id="IPR003594">
    <property type="entry name" value="HATPase_dom"/>
</dbReference>
<protein>
    <recommendedName>
        <fullName evidence="2">histidine kinase</fullName>
        <ecNumber evidence="2">2.7.13.3</ecNumber>
    </recommendedName>
</protein>
<dbReference type="SMART" id="SM00387">
    <property type="entry name" value="HATPase_c"/>
    <property type="match status" value="1"/>
</dbReference>
<dbReference type="SUPFAM" id="SSF47384">
    <property type="entry name" value="Homodimeric domain of signal transducing histidine kinase"/>
    <property type="match status" value="1"/>
</dbReference>
<feature type="transmembrane region" description="Helical" evidence="4">
    <location>
        <begin position="12"/>
        <end position="34"/>
    </location>
</feature>
<feature type="domain" description="Histidine kinase" evidence="5">
    <location>
        <begin position="258"/>
        <end position="502"/>
    </location>
</feature>
<keyword evidence="7" id="KW-1185">Reference proteome</keyword>
<dbReference type="PANTHER" id="PTHR43065:SF50">
    <property type="entry name" value="HISTIDINE KINASE"/>
    <property type="match status" value="1"/>
</dbReference>
<keyword evidence="3" id="KW-0175">Coiled coil</keyword>
<dbReference type="RefSeq" id="WP_114693950.1">
    <property type="nucleotide sequence ID" value="NZ_QQOH01000001.1"/>
</dbReference>
<dbReference type="InterPro" id="IPR036097">
    <property type="entry name" value="HisK_dim/P_sf"/>
</dbReference>
<proteinExistence type="predicted"/>
<keyword evidence="4" id="KW-1133">Transmembrane helix</keyword>
<dbReference type="EC" id="2.7.13.3" evidence="2"/>
<dbReference type="OrthoDB" id="1931120at2"/>
<dbReference type="PRINTS" id="PR00344">
    <property type="entry name" value="BCTRLSENSOR"/>
</dbReference>
<evidence type="ECO:0000256" key="2">
    <source>
        <dbReference type="ARBA" id="ARBA00012438"/>
    </source>
</evidence>
<name>A0A369WT89_9GAMM</name>
<dbReference type="PROSITE" id="PS50109">
    <property type="entry name" value="HIS_KIN"/>
    <property type="match status" value="1"/>
</dbReference>